<keyword evidence="2" id="KW-1185">Reference proteome</keyword>
<name>A0ABD5NR65_9EURY</name>
<evidence type="ECO:0000313" key="2">
    <source>
        <dbReference type="Proteomes" id="UP001595846"/>
    </source>
</evidence>
<comment type="caution">
    <text evidence="1">The sequence shown here is derived from an EMBL/GenBank/DDBJ whole genome shotgun (WGS) entry which is preliminary data.</text>
</comment>
<dbReference type="RefSeq" id="WP_256533014.1">
    <property type="nucleotide sequence ID" value="NZ_CP101824.1"/>
</dbReference>
<protein>
    <submittedName>
        <fullName evidence="1">DUF433 domain-containing protein</fullName>
    </submittedName>
</protein>
<reference evidence="1 2" key="1">
    <citation type="journal article" date="2019" name="Int. J. Syst. Evol. Microbiol.">
        <title>The Global Catalogue of Microorganisms (GCM) 10K type strain sequencing project: providing services to taxonomists for standard genome sequencing and annotation.</title>
        <authorList>
            <consortium name="The Broad Institute Genomics Platform"/>
            <consortium name="The Broad Institute Genome Sequencing Center for Infectious Disease"/>
            <person name="Wu L."/>
            <person name="Ma J."/>
        </authorList>
    </citation>
    <scope>NUCLEOTIDE SEQUENCE [LARGE SCALE GENOMIC DNA]</scope>
    <source>
        <strain evidence="1 2">IBRC-M 10256</strain>
    </source>
</reference>
<organism evidence="1 2">
    <name type="scientific">Halovivax cerinus</name>
    <dbReference type="NCBI Taxonomy" id="1487865"/>
    <lineage>
        <taxon>Archaea</taxon>
        <taxon>Methanobacteriati</taxon>
        <taxon>Methanobacteriota</taxon>
        <taxon>Stenosarchaea group</taxon>
        <taxon>Halobacteria</taxon>
        <taxon>Halobacteriales</taxon>
        <taxon>Natrialbaceae</taxon>
        <taxon>Halovivax</taxon>
    </lineage>
</organism>
<proteinExistence type="predicted"/>
<dbReference type="Proteomes" id="UP001595846">
    <property type="component" value="Unassembled WGS sequence"/>
</dbReference>
<sequence>MTITRDDAVLGCDPRIDGTRVGVRHVPDA</sequence>
<evidence type="ECO:0000313" key="1">
    <source>
        <dbReference type="EMBL" id="MFC3959501.1"/>
    </source>
</evidence>
<dbReference type="EMBL" id="JBHSAQ010000013">
    <property type="protein sequence ID" value="MFC3959501.1"/>
    <property type="molecule type" value="Genomic_DNA"/>
</dbReference>
<dbReference type="AlphaFoldDB" id="A0ABD5NR65"/>
<accession>A0ABD5NR65</accession>
<gene>
    <name evidence="1" type="ORF">ACFOUR_14145</name>
</gene>
<dbReference type="GeneID" id="73902125"/>